<feature type="compositionally biased region" description="Basic residues" evidence="1">
    <location>
        <begin position="1"/>
        <end position="12"/>
    </location>
</feature>
<dbReference type="PANTHER" id="PTHR39465:SF1">
    <property type="entry name" value="DNA LIGASE D 3'-PHOSPHOESTERASE DOMAIN-CONTAINING PROTEIN"/>
    <property type="match status" value="1"/>
</dbReference>
<gene>
    <name evidence="3" type="ORF">MKK62_11455</name>
</gene>
<reference evidence="3" key="1">
    <citation type="submission" date="2022-08" db="EMBL/GenBank/DDBJ databases">
        <title>Whole genome sequencing of non-tuberculosis mycobacteria type-strains.</title>
        <authorList>
            <person name="Igarashi Y."/>
            <person name="Osugi A."/>
            <person name="Mitarai S."/>
        </authorList>
    </citation>
    <scope>NUCLEOTIDE SEQUENCE</scope>
    <source>
        <strain evidence="3">DSM 45127</strain>
    </source>
</reference>
<keyword evidence="4" id="KW-1185">Reference proteome</keyword>
<protein>
    <recommendedName>
        <fullName evidence="2">DNA ligase D 3'-phosphoesterase domain-containing protein</fullName>
    </recommendedName>
</protein>
<evidence type="ECO:0000259" key="2">
    <source>
        <dbReference type="Pfam" id="PF13298"/>
    </source>
</evidence>
<dbReference type="PANTHER" id="PTHR39465">
    <property type="entry name" value="DNA LIGASE D, 3'-PHOSPHOESTERASE DOMAIN"/>
    <property type="match status" value="1"/>
</dbReference>
<evidence type="ECO:0000313" key="3">
    <source>
        <dbReference type="EMBL" id="UMB71779.1"/>
    </source>
</evidence>
<accession>A0ABY3VQQ5</accession>
<dbReference type="RefSeq" id="WP_240263507.1">
    <property type="nucleotide sequence ID" value="NZ_CP092488.2"/>
</dbReference>
<evidence type="ECO:0000256" key="1">
    <source>
        <dbReference type="SAM" id="MobiDB-lite"/>
    </source>
</evidence>
<sequence>MALSNHRPHRRTGQSPAARGRQTQRRRTGERGPRFVIQHHQARQGYYDFRLEIDGTVVSWDIPRGAEVNPQERRMARRNADLPLGEVDADIAEEDERVVVWDCGTYANKTGHEMTVCLGRGHLSFLLHGEKLNGCYALTRIREGEQETWLLVKRRDDVADEMSRLNR</sequence>
<dbReference type="EMBL" id="CP092488">
    <property type="protein sequence ID" value="UMB71779.1"/>
    <property type="molecule type" value="Genomic_DNA"/>
</dbReference>
<feature type="region of interest" description="Disordered" evidence="1">
    <location>
        <begin position="1"/>
        <end position="34"/>
    </location>
</feature>
<organism evidence="3 4">
    <name type="scientific">Mycobacterium paraterrae</name>
    <dbReference type="NCBI Taxonomy" id="577492"/>
    <lineage>
        <taxon>Bacteria</taxon>
        <taxon>Bacillati</taxon>
        <taxon>Actinomycetota</taxon>
        <taxon>Actinomycetes</taxon>
        <taxon>Mycobacteriales</taxon>
        <taxon>Mycobacteriaceae</taxon>
        <taxon>Mycobacterium</taxon>
    </lineage>
</organism>
<dbReference type="InterPro" id="IPR014144">
    <property type="entry name" value="LigD_PE_domain"/>
</dbReference>
<dbReference type="Proteomes" id="UP001055336">
    <property type="component" value="Chromosome"/>
</dbReference>
<evidence type="ECO:0000313" key="4">
    <source>
        <dbReference type="Proteomes" id="UP001055336"/>
    </source>
</evidence>
<name>A0ABY3VQQ5_9MYCO</name>
<feature type="domain" description="DNA ligase D 3'-phosphoesterase" evidence="2">
    <location>
        <begin position="38"/>
        <end position="140"/>
    </location>
</feature>
<proteinExistence type="predicted"/>
<dbReference type="Pfam" id="PF13298">
    <property type="entry name" value="LigD_N"/>
    <property type="match status" value="1"/>
</dbReference>